<evidence type="ECO:0000256" key="4">
    <source>
        <dbReference type="ARBA" id="ARBA00022722"/>
    </source>
</evidence>
<dbReference type="NCBIfam" id="TIGR02191">
    <property type="entry name" value="RNaseIII"/>
    <property type="match status" value="1"/>
</dbReference>
<protein>
    <recommendedName>
        <fullName evidence="3">ribonuclease III</fullName>
        <ecNumber evidence="3">3.1.26.3</ecNumber>
    </recommendedName>
</protein>
<dbReference type="PANTHER" id="PTHR11207:SF0">
    <property type="entry name" value="RIBONUCLEASE 3"/>
    <property type="match status" value="1"/>
</dbReference>
<dbReference type="SUPFAM" id="SSF54768">
    <property type="entry name" value="dsRNA-binding domain-like"/>
    <property type="match status" value="1"/>
</dbReference>
<keyword evidence="4" id="KW-0540">Nuclease</keyword>
<sequence length="229" mass="25355">MKNSDREKLTEVIQKKIGYSFKDKDLLTEALTHSSYANESGSSSHNERIEYLGDAVLELTVSDLLYNKYKDLDEGQLTRIRSQIVCEKKLYEWALSVGLRESIRLGKSLIKKGPTSAIAADAAESLFGAVFLDGGYSAALTLAKAYLHFHGGELSPDRQDSKTMLQETLQAMGRGVPYYRTVERTGPDHSLRFKVEVTIGDELLAEAWGNTIKEAEFEAAGAALEKIGR</sequence>
<dbReference type="InterPro" id="IPR014720">
    <property type="entry name" value="dsRBD_dom"/>
</dbReference>
<dbReference type="CDD" id="cd00593">
    <property type="entry name" value="RIBOc"/>
    <property type="match status" value="1"/>
</dbReference>
<keyword evidence="6 10" id="KW-0378">Hydrolase</keyword>
<evidence type="ECO:0000313" key="10">
    <source>
        <dbReference type="EMBL" id="MPN05416.1"/>
    </source>
</evidence>
<dbReference type="HAMAP" id="MF_00104">
    <property type="entry name" value="RNase_III"/>
    <property type="match status" value="1"/>
</dbReference>
<evidence type="ECO:0000256" key="1">
    <source>
        <dbReference type="ARBA" id="ARBA00000109"/>
    </source>
</evidence>
<dbReference type="EC" id="3.1.26.3" evidence="3"/>
<dbReference type="GO" id="GO:0010468">
    <property type="term" value="P:regulation of gene expression"/>
    <property type="evidence" value="ECO:0007669"/>
    <property type="project" value="TreeGrafter"/>
</dbReference>
<dbReference type="InterPro" id="IPR000999">
    <property type="entry name" value="RNase_III_dom"/>
</dbReference>
<evidence type="ECO:0000256" key="6">
    <source>
        <dbReference type="ARBA" id="ARBA00022801"/>
    </source>
</evidence>
<dbReference type="Pfam" id="PF00035">
    <property type="entry name" value="dsrm"/>
    <property type="match status" value="1"/>
</dbReference>
<evidence type="ECO:0000256" key="5">
    <source>
        <dbReference type="ARBA" id="ARBA00022759"/>
    </source>
</evidence>
<evidence type="ECO:0000259" key="8">
    <source>
        <dbReference type="PROSITE" id="PS50137"/>
    </source>
</evidence>
<comment type="caution">
    <text evidence="10">The sequence shown here is derived from an EMBL/GenBank/DDBJ whole genome shotgun (WGS) entry which is preliminary data.</text>
</comment>
<dbReference type="Gene3D" id="3.30.160.20">
    <property type="match status" value="1"/>
</dbReference>
<comment type="catalytic activity">
    <reaction evidence="1">
        <text>Endonucleolytic cleavage to 5'-phosphomonoester.</text>
        <dbReference type="EC" id="3.1.26.3"/>
    </reaction>
</comment>
<evidence type="ECO:0000259" key="9">
    <source>
        <dbReference type="PROSITE" id="PS50142"/>
    </source>
</evidence>
<evidence type="ECO:0000256" key="2">
    <source>
        <dbReference type="ARBA" id="ARBA00010183"/>
    </source>
</evidence>
<feature type="domain" description="DRBM" evidence="8">
    <location>
        <begin position="160"/>
        <end position="229"/>
    </location>
</feature>
<comment type="similarity">
    <text evidence="2">Belongs to the ribonuclease III family.</text>
</comment>
<proteinExistence type="inferred from homology"/>
<keyword evidence="5" id="KW-0255">Endonuclease</keyword>
<evidence type="ECO:0000256" key="3">
    <source>
        <dbReference type="ARBA" id="ARBA00012177"/>
    </source>
</evidence>
<dbReference type="GO" id="GO:0006364">
    <property type="term" value="P:rRNA processing"/>
    <property type="evidence" value="ECO:0007669"/>
    <property type="project" value="InterPro"/>
</dbReference>
<dbReference type="InterPro" id="IPR011907">
    <property type="entry name" value="RNase_III"/>
</dbReference>
<dbReference type="GO" id="GO:0003725">
    <property type="term" value="F:double-stranded RNA binding"/>
    <property type="evidence" value="ECO:0007669"/>
    <property type="project" value="TreeGrafter"/>
</dbReference>
<dbReference type="SUPFAM" id="SSF69065">
    <property type="entry name" value="RNase III domain-like"/>
    <property type="match status" value="1"/>
</dbReference>
<dbReference type="AlphaFoldDB" id="A0A645EVG0"/>
<dbReference type="PROSITE" id="PS50142">
    <property type="entry name" value="RNASE_3_2"/>
    <property type="match status" value="1"/>
</dbReference>
<dbReference type="EMBL" id="VSSQ01051328">
    <property type="protein sequence ID" value="MPN05416.1"/>
    <property type="molecule type" value="Genomic_DNA"/>
</dbReference>
<dbReference type="SMART" id="SM00358">
    <property type="entry name" value="DSRM"/>
    <property type="match status" value="1"/>
</dbReference>
<dbReference type="PANTHER" id="PTHR11207">
    <property type="entry name" value="RIBONUCLEASE III"/>
    <property type="match status" value="1"/>
</dbReference>
<dbReference type="SMART" id="SM00535">
    <property type="entry name" value="RIBOc"/>
    <property type="match status" value="1"/>
</dbReference>
<keyword evidence="7" id="KW-0694">RNA-binding</keyword>
<dbReference type="GO" id="GO:0004525">
    <property type="term" value="F:ribonuclease III activity"/>
    <property type="evidence" value="ECO:0007669"/>
    <property type="project" value="UniProtKB-EC"/>
</dbReference>
<dbReference type="Pfam" id="PF14622">
    <property type="entry name" value="Ribonucleas_3_3"/>
    <property type="match status" value="1"/>
</dbReference>
<organism evidence="10">
    <name type="scientific">bioreactor metagenome</name>
    <dbReference type="NCBI Taxonomy" id="1076179"/>
    <lineage>
        <taxon>unclassified sequences</taxon>
        <taxon>metagenomes</taxon>
        <taxon>ecological metagenomes</taxon>
    </lineage>
</organism>
<dbReference type="FunFam" id="1.10.1520.10:FF:000001">
    <property type="entry name" value="Ribonuclease 3"/>
    <property type="match status" value="1"/>
</dbReference>
<accession>A0A645EVG0</accession>
<gene>
    <name evidence="10" type="primary">rnc_42</name>
    <name evidence="10" type="ORF">SDC9_152666</name>
</gene>
<reference evidence="10" key="1">
    <citation type="submission" date="2019-08" db="EMBL/GenBank/DDBJ databases">
        <authorList>
            <person name="Kucharzyk K."/>
            <person name="Murdoch R.W."/>
            <person name="Higgins S."/>
            <person name="Loffler F."/>
        </authorList>
    </citation>
    <scope>NUCLEOTIDE SEQUENCE</scope>
</reference>
<dbReference type="CDD" id="cd10845">
    <property type="entry name" value="DSRM_RNAse_III_family"/>
    <property type="match status" value="1"/>
</dbReference>
<evidence type="ECO:0000256" key="7">
    <source>
        <dbReference type="ARBA" id="ARBA00022884"/>
    </source>
</evidence>
<dbReference type="Gene3D" id="1.10.1520.10">
    <property type="entry name" value="Ribonuclease III domain"/>
    <property type="match status" value="1"/>
</dbReference>
<feature type="domain" description="RNase III" evidence="9">
    <location>
        <begin position="10"/>
        <end position="135"/>
    </location>
</feature>
<dbReference type="PROSITE" id="PS50137">
    <property type="entry name" value="DS_RBD"/>
    <property type="match status" value="1"/>
</dbReference>
<dbReference type="InterPro" id="IPR036389">
    <property type="entry name" value="RNase_III_sf"/>
</dbReference>
<name>A0A645EVG0_9ZZZZ</name>